<comment type="function">
    <text evidence="9">Part of the Sec protein translocase complex. Interacts with the SecYEG preprotein conducting channel. SecDF uses the proton motive force (PMF) to complete protein translocation after the ATP-dependent function of SecA.</text>
</comment>
<dbReference type="InterPro" id="IPR022646">
    <property type="entry name" value="SecD/SecF_CS"/>
</dbReference>
<dbReference type="NCBIfam" id="TIGR00916">
    <property type="entry name" value="2A0604s01"/>
    <property type="match status" value="1"/>
</dbReference>
<protein>
    <recommendedName>
        <fullName evidence="9">Protein-export membrane protein SecF</fullName>
    </recommendedName>
</protein>
<dbReference type="InterPro" id="IPR022645">
    <property type="entry name" value="SecD/SecF_bac"/>
</dbReference>
<evidence type="ECO:0000256" key="6">
    <source>
        <dbReference type="ARBA" id="ARBA00022989"/>
    </source>
</evidence>
<feature type="transmembrane region" description="Helical" evidence="9">
    <location>
        <begin position="201"/>
        <end position="222"/>
    </location>
</feature>
<evidence type="ECO:0000256" key="4">
    <source>
        <dbReference type="ARBA" id="ARBA00022692"/>
    </source>
</evidence>
<dbReference type="InterPro" id="IPR022813">
    <property type="entry name" value="SecD/SecF_arch_bac"/>
</dbReference>
<dbReference type="InterPro" id="IPR048634">
    <property type="entry name" value="SecD_SecF_C"/>
</dbReference>
<keyword evidence="6 9" id="KW-1133">Transmembrane helix</keyword>
<feature type="transmembrane region" description="Helical" evidence="9">
    <location>
        <begin position="284"/>
        <end position="308"/>
    </location>
</feature>
<evidence type="ECO:0000256" key="10">
    <source>
        <dbReference type="SAM" id="MobiDB-lite"/>
    </source>
</evidence>
<dbReference type="PRINTS" id="PR01755">
    <property type="entry name" value="SECFTRNLCASE"/>
</dbReference>
<feature type="region of interest" description="Disordered" evidence="10">
    <location>
        <begin position="318"/>
        <end position="423"/>
    </location>
</feature>
<dbReference type="GO" id="GO:0065002">
    <property type="term" value="P:intracellular protein transmembrane transport"/>
    <property type="evidence" value="ECO:0007669"/>
    <property type="project" value="UniProtKB-UniRule"/>
</dbReference>
<keyword evidence="8 9" id="KW-0472">Membrane</keyword>
<dbReference type="GO" id="GO:0006605">
    <property type="term" value="P:protein targeting"/>
    <property type="evidence" value="ECO:0007669"/>
    <property type="project" value="UniProtKB-UniRule"/>
</dbReference>
<feature type="transmembrane region" description="Helical" evidence="9">
    <location>
        <begin position="25"/>
        <end position="44"/>
    </location>
</feature>
<evidence type="ECO:0000313" key="13">
    <source>
        <dbReference type="Proteomes" id="UP000198859"/>
    </source>
</evidence>
<dbReference type="RefSeq" id="WP_091726176.1">
    <property type="nucleotide sequence ID" value="NZ_LT629757.1"/>
</dbReference>
<sequence>MGRMSRLGNRLYEGETSIDFVGRKWLWYAISGVIVLIAISGVLVRGINFGIEFEGGVEYQVDLPTSQVTQDNVDKIRGAVADTGLDAASSPIVNTSGERSIRVQTEELSTDQATEVRNAIAESVGVDARDDISTQEVGASWGTQVAQRALTGLVVFLVLVVLFIWAYFREWKMSVAAIVALAHDIVITVGVYALSGFEVTPATVTGLLTILGFSLYDTVVVFDKVRENVAKSRSSKRTYAQLANLAVNQTLVRSINTSIVALLPVGAILYVGVFSLGSGALKDLALSLFVGMAAGAYSSIFIATPLAVHLKQGEKAIAQSDARARSRSRRGADRYAEVPTYRDDMPLQDEPGSVLTDPDGPEGDPDDGGEGTGRSGARPTAPPRRPEASGSGRVVPGTKAPLREGGSSGRTQPTRQPRSKRGK</sequence>
<evidence type="ECO:0000256" key="2">
    <source>
        <dbReference type="ARBA" id="ARBA00022448"/>
    </source>
</evidence>
<dbReference type="Pfam" id="PF02355">
    <property type="entry name" value="SecD_SecF_C"/>
    <property type="match status" value="1"/>
</dbReference>
<dbReference type="PANTHER" id="PTHR30081">
    <property type="entry name" value="PROTEIN-EXPORT MEMBRANE PROTEIN SEC"/>
    <property type="match status" value="1"/>
</dbReference>
<evidence type="ECO:0000256" key="5">
    <source>
        <dbReference type="ARBA" id="ARBA00022927"/>
    </source>
</evidence>
<dbReference type="GO" id="GO:0043952">
    <property type="term" value="P:protein transport by the Sec complex"/>
    <property type="evidence" value="ECO:0007669"/>
    <property type="project" value="UniProtKB-UniRule"/>
</dbReference>
<evidence type="ECO:0000313" key="12">
    <source>
        <dbReference type="EMBL" id="SDR91977.1"/>
    </source>
</evidence>
<keyword evidence="3 9" id="KW-1003">Cell membrane</keyword>
<dbReference type="HAMAP" id="MF_01464_B">
    <property type="entry name" value="SecF_B"/>
    <property type="match status" value="1"/>
</dbReference>
<feature type="transmembrane region" description="Helical" evidence="9">
    <location>
        <begin position="175"/>
        <end position="195"/>
    </location>
</feature>
<comment type="similarity">
    <text evidence="9">Belongs to the SecD/SecF family. SecF subfamily.</text>
</comment>
<dbReference type="Proteomes" id="UP000198859">
    <property type="component" value="Chromosome I"/>
</dbReference>
<gene>
    <name evidence="9" type="primary">secF</name>
    <name evidence="12" type="ORF">SAMN04488570_0722</name>
</gene>
<feature type="compositionally biased region" description="Acidic residues" evidence="10">
    <location>
        <begin position="359"/>
        <end position="369"/>
    </location>
</feature>
<feature type="domain" description="Protein export membrane protein SecD/SecF C-terminal" evidence="11">
    <location>
        <begin position="128"/>
        <end position="311"/>
    </location>
</feature>
<dbReference type="PANTHER" id="PTHR30081:SF8">
    <property type="entry name" value="PROTEIN TRANSLOCASE SUBUNIT SECF"/>
    <property type="match status" value="1"/>
</dbReference>
<evidence type="ECO:0000259" key="11">
    <source>
        <dbReference type="Pfam" id="PF02355"/>
    </source>
</evidence>
<evidence type="ECO:0000256" key="9">
    <source>
        <dbReference type="HAMAP-Rule" id="MF_01464"/>
    </source>
</evidence>
<dbReference type="STRING" id="642780.SAMN04488570_0722"/>
<dbReference type="GO" id="GO:0015450">
    <property type="term" value="F:protein-transporting ATPase activity"/>
    <property type="evidence" value="ECO:0007669"/>
    <property type="project" value="InterPro"/>
</dbReference>
<dbReference type="Gene3D" id="1.20.1640.10">
    <property type="entry name" value="Multidrug efflux transporter AcrB transmembrane domain"/>
    <property type="match status" value="1"/>
</dbReference>
<comment type="subunit">
    <text evidence="9">Forms a complex with SecD. Part of the essential Sec protein translocation apparatus which comprises SecA, SecYEG and auxiliary proteins SecDF. Other proteins may also be involved.</text>
</comment>
<proteinExistence type="inferred from homology"/>
<feature type="compositionally biased region" description="Basic and acidic residues" evidence="10">
    <location>
        <begin position="330"/>
        <end position="345"/>
    </location>
</feature>
<dbReference type="OrthoDB" id="9774769at2"/>
<evidence type="ECO:0000256" key="1">
    <source>
        <dbReference type="ARBA" id="ARBA00004651"/>
    </source>
</evidence>
<reference evidence="13" key="1">
    <citation type="submission" date="2016-10" db="EMBL/GenBank/DDBJ databases">
        <authorList>
            <person name="Varghese N."/>
            <person name="Submissions S."/>
        </authorList>
    </citation>
    <scope>NUCLEOTIDE SEQUENCE [LARGE SCALE GENOMIC DNA]</scope>
    <source>
        <strain evidence="13">DSM 22127</strain>
    </source>
</reference>
<dbReference type="SUPFAM" id="SSF82866">
    <property type="entry name" value="Multidrug efflux transporter AcrB transmembrane domain"/>
    <property type="match status" value="1"/>
</dbReference>
<evidence type="ECO:0000256" key="7">
    <source>
        <dbReference type="ARBA" id="ARBA00023010"/>
    </source>
</evidence>
<keyword evidence="7 9" id="KW-0811">Translocation</keyword>
<keyword evidence="5 9" id="KW-0653">Protein transport</keyword>
<evidence type="ECO:0000256" key="3">
    <source>
        <dbReference type="ARBA" id="ARBA00022475"/>
    </source>
</evidence>
<dbReference type="InterPro" id="IPR055344">
    <property type="entry name" value="SecD_SecF_C_bact"/>
</dbReference>
<dbReference type="GO" id="GO:0005886">
    <property type="term" value="C:plasma membrane"/>
    <property type="evidence" value="ECO:0007669"/>
    <property type="project" value="UniProtKB-SubCell"/>
</dbReference>
<comment type="subcellular location">
    <subcellularLocation>
        <location evidence="1 9">Cell membrane</location>
        <topology evidence="1 9">Multi-pass membrane protein</topology>
    </subcellularLocation>
</comment>
<name>A0A1H1MZC7_9ACTN</name>
<dbReference type="NCBIfam" id="TIGR00966">
    <property type="entry name" value="transloc_SecF"/>
    <property type="match status" value="1"/>
</dbReference>
<organism evidence="12 13">
    <name type="scientific">Nocardioides scoriae</name>
    <dbReference type="NCBI Taxonomy" id="642780"/>
    <lineage>
        <taxon>Bacteria</taxon>
        <taxon>Bacillati</taxon>
        <taxon>Actinomycetota</taxon>
        <taxon>Actinomycetes</taxon>
        <taxon>Propionibacteriales</taxon>
        <taxon>Nocardioidaceae</taxon>
        <taxon>Nocardioides</taxon>
    </lineage>
</organism>
<evidence type="ECO:0000256" key="8">
    <source>
        <dbReference type="ARBA" id="ARBA00023136"/>
    </source>
</evidence>
<keyword evidence="13" id="KW-1185">Reference proteome</keyword>
<dbReference type="InterPro" id="IPR005665">
    <property type="entry name" value="SecF_bac"/>
</dbReference>
<keyword evidence="4 9" id="KW-0812">Transmembrane</keyword>
<feature type="transmembrane region" description="Helical" evidence="9">
    <location>
        <begin position="259"/>
        <end position="278"/>
    </location>
</feature>
<dbReference type="Pfam" id="PF07549">
    <property type="entry name" value="Sec_GG"/>
    <property type="match status" value="1"/>
</dbReference>
<keyword evidence="2 9" id="KW-0813">Transport</keyword>
<accession>A0A1H1MZC7</accession>
<dbReference type="AlphaFoldDB" id="A0A1H1MZC7"/>
<dbReference type="EMBL" id="LT629757">
    <property type="protein sequence ID" value="SDR91977.1"/>
    <property type="molecule type" value="Genomic_DNA"/>
</dbReference>
<feature type="transmembrane region" description="Helical" evidence="9">
    <location>
        <begin position="149"/>
        <end position="168"/>
    </location>
</feature>